<keyword evidence="5" id="KW-1185">Reference proteome</keyword>
<protein>
    <submittedName>
        <fullName evidence="4">Uncharacterized protein</fullName>
    </submittedName>
</protein>
<name>A0AB34J9W6_PRYPA</name>
<evidence type="ECO:0000256" key="2">
    <source>
        <dbReference type="SAM" id="MobiDB-lite"/>
    </source>
</evidence>
<keyword evidence="3" id="KW-0472">Membrane</keyword>
<evidence type="ECO:0000256" key="1">
    <source>
        <dbReference type="SAM" id="Coils"/>
    </source>
</evidence>
<dbReference type="Proteomes" id="UP001515480">
    <property type="component" value="Unassembled WGS sequence"/>
</dbReference>
<feature type="compositionally biased region" description="Basic residues" evidence="2">
    <location>
        <begin position="1"/>
        <end position="10"/>
    </location>
</feature>
<dbReference type="EMBL" id="JBGBPQ010000011">
    <property type="protein sequence ID" value="KAL1516034.1"/>
    <property type="molecule type" value="Genomic_DNA"/>
</dbReference>
<keyword evidence="1" id="KW-0175">Coiled coil</keyword>
<accession>A0AB34J9W6</accession>
<evidence type="ECO:0000313" key="5">
    <source>
        <dbReference type="Proteomes" id="UP001515480"/>
    </source>
</evidence>
<sequence length="429" mass="47174">MKQRRSKGLRPRGDGTRGPRSSSATSAIRIAAATSFVSNARQVTIASAWTAFERVAGVGFVFPSAAVFLVATIIAAVCHMASAFFAFVYALSRRPPLRKHFVIFLLSGVNLEANISIAKEKEKAAVQRAERIAALNKEAYAELLARNEAALKELPIVNTVQLVQVASKLNNSYVRVNLNCTERCGLEVQPKLRCSAKCPTVAQGAEVMLEHLLEHHQACLQPRSESPAAGGESCAGCCEGSCSSSTTGNRNAFARMFESQRQKAEMRAAELRFQSAEHNLEQLRKRARTGWECSSTSSSTRGAAGAREGRSSNIPYYDRYKDWDHAQFMTRMGESMRRRSVIPSHEVQRPEPRNDACDQKDALLHWRRGLVGAVQDWADGSLDNVLTLIVRLINHFNSSSHPTFKQRVIAKLAGMLDGDGVICISLEIP</sequence>
<dbReference type="AlphaFoldDB" id="A0AB34J9W6"/>
<comment type="caution">
    <text evidence="4">The sequence shown here is derived from an EMBL/GenBank/DDBJ whole genome shotgun (WGS) entry which is preliminary data.</text>
</comment>
<keyword evidence="3" id="KW-1133">Transmembrane helix</keyword>
<evidence type="ECO:0000313" key="4">
    <source>
        <dbReference type="EMBL" id="KAL1516034.1"/>
    </source>
</evidence>
<feature type="region of interest" description="Disordered" evidence="2">
    <location>
        <begin position="1"/>
        <end position="25"/>
    </location>
</feature>
<feature type="coiled-coil region" evidence="1">
    <location>
        <begin position="259"/>
        <end position="286"/>
    </location>
</feature>
<proteinExistence type="predicted"/>
<feature type="transmembrane region" description="Helical" evidence="3">
    <location>
        <begin position="60"/>
        <end position="91"/>
    </location>
</feature>
<reference evidence="4 5" key="1">
    <citation type="journal article" date="2024" name="Science">
        <title>Giant polyketide synthase enzymes in the biosynthesis of giant marine polyether toxins.</title>
        <authorList>
            <person name="Fallon T.R."/>
            <person name="Shende V.V."/>
            <person name="Wierzbicki I.H."/>
            <person name="Pendleton A.L."/>
            <person name="Watervoot N.F."/>
            <person name="Auber R.P."/>
            <person name="Gonzalez D.J."/>
            <person name="Wisecaver J.H."/>
            <person name="Moore B.S."/>
        </authorList>
    </citation>
    <scope>NUCLEOTIDE SEQUENCE [LARGE SCALE GENOMIC DNA]</scope>
    <source>
        <strain evidence="4 5">12B1</strain>
    </source>
</reference>
<evidence type="ECO:0000256" key="3">
    <source>
        <dbReference type="SAM" id="Phobius"/>
    </source>
</evidence>
<keyword evidence="3" id="KW-0812">Transmembrane</keyword>
<organism evidence="4 5">
    <name type="scientific">Prymnesium parvum</name>
    <name type="common">Toxic golden alga</name>
    <dbReference type="NCBI Taxonomy" id="97485"/>
    <lineage>
        <taxon>Eukaryota</taxon>
        <taxon>Haptista</taxon>
        <taxon>Haptophyta</taxon>
        <taxon>Prymnesiophyceae</taxon>
        <taxon>Prymnesiales</taxon>
        <taxon>Prymnesiaceae</taxon>
        <taxon>Prymnesium</taxon>
    </lineage>
</organism>
<gene>
    <name evidence="4" type="ORF">AB1Y20_002647</name>
</gene>